<keyword evidence="9" id="KW-1185">Reference proteome</keyword>
<evidence type="ECO:0000256" key="1">
    <source>
        <dbReference type="ARBA" id="ARBA00004123"/>
    </source>
</evidence>
<feature type="compositionally biased region" description="Low complexity" evidence="7">
    <location>
        <begin position="25"/>
        <end position="38"/>
    </location>
</feature>
<evidence type="ECO:0000256" key="6">
    <source>
        <dbReference type="RuleBase" id="RU367028"/>
    </source>
</evidence>
<protein>
    <recommendedName>
        <fullName evidence="6">Transcription repressor</fullName>
    </recommendedName>
    <alternativeName>
        <fullName evidence="6">Ovate family protein</fullName>
    </alternativeName>
</protein>
<dbReference type="NCBIfam" id="TIGR01568">
    <property type="entry name" value="A_thal_3678"/>
    <property type="match status" value="1"/>
</dbReference>
<evidence type="ECO:0000259" key="8">
    <source>
        <dbReference type="PROSITE" id="PS51754"/>
    </source>
</evidence>
<feature type="region of interest" description="Disordered" evidence="7">
    <location>
        <begin position="88"/>
        <end position="120"/>
    </location>
</feature>
<accession>A0ABM4U2M5</accession>
<evidence type="ECO:0000313" key="10">
    <source>
        <dbReference type="RefSeq" id="XP_071901531.1"/>
    </source>
</evidence>
<keyword evidence="3 6" id="KW-0805">Transcription regulation</keyword>
<evidence type="ECO:0000313" key="9">
    <source>
        <dbReference type="Proteomes" id="UP001652660"/>
    </source>
</evidence>
<dbReference type="InterPro" id="IPR038933">
    <property type="entry name" value="Ovate"/>
</dbReference>
<sequence length="302" mass="33601">MPNQLQKSLQEYLSKKKKPAPQVQSPSTSSSLSSSTTSWILRGCRHPKTPSFAFDDNKEKEDAPDGAATLSDIDRFLLENFKSLYKKEEGEEDSIEIERSHEGENEEKPSGALLDSPKFEDPPEINLCGSHRFFVARASSSGSLIEEARTSSTRSTLQVIGTSSTSTTITTTNSVNKGGINDSTTTASDDDDGGEGDVNEVLNPEDFITVLKYSVSPHDDFKKSMHEMVDARLHHNGKIDWEFMEELLFCYLNLNDKKSYRFILRAFVDLIVVLRENSGGAPAKPRSARSDSGRRRKNNEPN</sequence>
<organism evidence="9 10">
    <name type="scientific">Coffea arabica</name>
    <name type="common">Arabian coffee</name>
    <dbReference type="NCBI Taxonomy" id="13443"/>
    <lineage>
        <taxon>Eukaryota</taxon>
        <taxon>Viridiplantae</taxon>
        <taxon>Streptophyta</taxon>
        <taxon>Embryophyta</taxon>
        <taxon>Tracheophyta</taxon>
        <taxon>Spermatophyta</taxon>
        <taxon>Magnoliopsida</taxon>
        <taxon>eudicotyledons</taxon>
        <taxon>Gunneridae</taxon>
        <taxon>Pentapetalae</taxon>
        <taxon>asterids</taxon>
        <taxon>lamiids</taxon>
        <taxon>Gentianales</taxon>
        <taxon>Rubiaceae</taxon>
        <taxon>Ixoroideae</taxon>
        <taxon>Gardenieae complex</taxon>
        <taxon>Bertiereae - Coffeeae clade</taxon>
        <taxon>Coffeeae</taxon>
        <taxon>Coffea</taxon>
    </lineage>
</organism>
<gene>
    <name evidence="10" type="primary">LOC140005127</name>
</gene>
<feature type="compositionally biased region" description="Acidic residues" evidence="7">
    <location>
        <begin position="188"/>
        <end position="197"/>
    </location>
</feature>
<dbReference type="GeneID" id="140005127"/>
<dbReference type="PANTHER" id="PTHR33057:SF117">
    <property type="entry name" value="TRANSCRIPTION REPRESSOR OFP14"/>
    <property type="match status" value="1"/>
</dbReference>
<proteinExistence type="predicted"/>
<comment type="function">
    <text evidence="6">Transcriptional repressor that regulates multiple aspects of plant growth and development.</text>
</comment>
<comment type="subcellular location">
    <subcellularLocation>
        <location evidence="1 6">Nucleus</location>
    </subcellularLocation>
</comment>
<reference evidence="10" key="1">
    <citation type="submission" date="2025-08" db="UniProtKB">
        <authorList>
            <consortium name="RefSeq"/>
        </authorList>
    </citation>
    <scope>IDENTIFICATION</scope>
    <source>
        <tissue evidence="10">Leaves</tissue>
    </source>
</reference>
<evidence type="ECO:0000256" key="3">
    <source>
        <dbReference type="ARBA" id="ARBA00023015"/>
    </source>
</evidence>
<evidence type="ECO:0000256" key="5">
    <source>
        <dbReference type="ARBA" id="ARBA00023242"/>
    </source>
</evidence>
<dbReference type="PANTHER" id="PTHR33057">
    <property type="entry name" value="TRANSCRIPTION REPRESSOR OFP7-RELATED"/>
    <property type="match status" value="1"/>
</dbReference>
<dbReference type="PROSITE" id="PS51754">
    <property type="entry name" value="OVATE"/>
    <property type="match status" value="1"/>
</dbReference>
<feature type="compositionally biased region" description="Polar residues" evidence="7">
    <location>
        <begin position="1"/>
        <end position="11"/>
    </location>
</feature>
<evidence type="ECO:0000256" key="2">
    <source>
        <dbReference type="ARBA" id="ARBA00022491"/>
    </source>
</evidence>
<dbReference type="Pfam" id="PF04844">
    <property type="entry name" value="Ovate"/>
    <property type="match status" value="1"/>
</dbReference>
<feature type="region of interest" description="Disordered" evidence="7">
    <location>
        <begin position="1"/>
        <end position="69"/>
    </location>
</feature>
<feature type="region of interest" description="Disordered" evidence="7">
    <location>
        <begin position="278"/>
        <end position="302"/>
    </location>
</feature>
<name>A0ABM4U2M5_COFAR</name>
<keyword evidence="2 6" id="KW-0678">Repressor</keyword>
<dbReference type="InterPro" id="IPR006458">
    <property type="entry name" value="Ovate_C"/>
</dbReference>
<dbReference type="Proteomes" id="UP001652660">
    <property type="component" value="Chromosome 4c"/>
</dbReference>
<feature type="region of interest" description="Disordered" evidence="7">
    <location>
        <begin position="167"/>
        <end position="197"/>
    </location>
</feature>
<evidence type="ECO:0000256" key="4">
    <source>
        <dbReference type="ARBA" id="ARBA00023163"/>
    </source>
</evidence>
<evidence type="ECO:0000256" key="7">
    <source>
        <dbReference type="SAM" id="MobiDB-lite"/>
    </source>
</evidence>
<feature type="domain" description="OVATE" evidence="8">
    <location>
        <begin position="210"/>
        <end position="273"/>
    </location>
</feature>
<keyword evidence="5 6" id="KW-0539">Nucleus</keyword>
<dbReference type="RefSeq" id="XP_071901531.1">
    <property type="nucleotide sequence ID" value="XM_072045430.1"/>
</dbReference>
<keyword evidence="4 6" id="KW-0804">Transcription</keyword>
<feature type="compositionally biased region" description="Basic and acidic residues" evidence="7">
    <location>
        <begin position="96"/>
        <end position="109"/>
    </location>
</feature>